<feature type="transmembrane region" description="Helical" evidence="7">
    <location>
        <begin position="280"/>
        <end position="300"/>
    </location>
</feature>
<sequence>MNPSCYVGAVTEVARDLQDVESKTDGPSLWRQRDFLLLWSGQTVSEIGSAVTRVALPLVAVVSLHASTFQVGLLTAATTLAFAVIALPAGAIVDRRPKRSIMIVCDLLRLLILGSIPVAGAFDVLTMGQLYLVAIAAGVCTVFFDVAYQSYLPSLVRTEDLMAANGKLGTTQAFAQLGGPSLGGGLVGLVGAAGAVIADALSYAVSMLAILGIRRREEPPPPPPADEPLRRRITEGLRFVFGHPILRRVVICTGAGNLFSGMTSALAMVFLIRVLHVSPALTGLIMAGSAIGAIAGGLFAGQLAKKIGSARIIWMSMLVFSAPQVIAAAAWQGWGVLLFPLGWGITGFAFMVYNVAQVSYRQSVTPPELMGRMNAAVRWVVWGTLPLGSILGGALGTLIGVRPALVVAFIGSWAAGWFVFFSPLRHLRDIPQTATD</sequence>
<dbReference type="PANTHER" id="PTHR23513:SF6">
    <property type="entry name" value="MAJOR FACILITATOR SUPERFAMILY ASSOCIATED DOMAIN-CONTAINING PROTEIN"/>
    <property type="match status" value="1"/>
</dbReference>
<feature type="transmembrane region" description="Helical" evidence="7">
    <location>
        <begin position="71"/>
        <end position="93"/>
    </location>
</feature>
<keyword evidence="3" id="KW-1003">Cell membrane</keyword>
<evidence type="ECO:0000256" key="4">
    <source>
        <dbReference type="ARBA" id="ARBA00022692"/>
    </source>
</evidence>
<feature type="transmembrane region" description="Helical" evidence="7">
    <location>
        <begin position="128"/>
        <end position="148"/>
    </location>
</feature>
<dbReference type="Gene3D" id="1.20.1250.20">
    <property type="entry name" value="MFS general substrate transporter like domains"/>
    <property type="match status" value="1"/>
</dbReference>
<keyword evidence="2" id="KW-0813">Transport</keyword>
<dbReference type="AlphaFoldDB" id="E2EKN5"/>
<evidence type="ECO:0000256" key="1">
    <source>
        <dbReference type="ARBA" id="ARBA00004651"/>
    </source>
</evidence>
<dbReference type="EMBL" id="GU938463">
    <property type="protein sequence ID" value="ADN65336.1"/>
    <property type="molecule type" value="Genomic_DNA"/>
</dbReference>
<dbReference type="GO" id="GO:0022857">
    <property type="term" value="F:transmembrane transporter activity"/>
    <property type="evidence" value="ECO:0007669"/>
    <property type="project" value="InterPro"/>
</dbReference>
<dbReference type="PROSITE" id="PS50850">
    <property type="entry name" value="MFS"/>
    <property type="match status" value="1"/>
</dbReference>
<reference evidence="9" key="1">
    <citation type="submission" date="2010-02" db="EMBL/GenBank/DDBJ databases">
        <title>Pacidamycin Biosynthesis: Identification and Heterologous Expression of the First Uridyl Peptide Antibiotic Biosynthetic Gene Cluster.</title>
        <authorList>
            <person name="Rackham E.J."/>
            <person name="Gruschow S."/>
            <person name="Ragab A."/>
            <person name="Dickens S."/>
            <person name="Goss R.J.M."/>
        </authorList>
    </citation>
    <scope>NUCLEOTIDE SEQUENCE</scope>
    <source>
        <strain evidence="9">AB1183F-64</strain>
    </source>
</reference>
<feature type="domain" description="Major facilitator superfamily (MFS) profile" evidence="8">
    <location>
        <begin position="245"/>
        <end position="436"/>
    </location>
</feature>
<comment type="subcellular location">
    <subcellularLocation>
        <location evidence="1">Cell membrane</location>
        <topology evidence="1">Multi-pass membrane protein</topology>
    </subcellularLocation>
</comment>
<feature type="transmembrane region" description="Helical" evidence="7">
    <location>
        <begin position="249"/>
        <end position="274"/>
    </location>
</feature>
<keyword evidence="5 7" id="KW-1133">Transmembrane helix</keyword>
<dbReference type="PANTHER" id="PTHR23513">
    <property type="entry name" value="INTEGRAL MEMBRANE EFFLUX PROTEIN-RELATED"/>
    <property type="match status" value="1"/>
</dbReference>
<dbReference type="GO" id="GO:0005886">
    <property type="term" value="C:plasma membrane"/>
    <property type="evidence" value="ECO:0007669"/>
    <property type="project" value="UniProtKB-SubCell"/>
</dbReference>
<evidence type="ECO:0000256" key="2">
    <source>
        <dbReference type="ARBA" id="ARBA00022448"/>
    </source>
</evidence>
<evidence type="ECO:0000313" key="9">
    <source>
        <dbReference type="EMBL" id="ADN65336.1"/>
    </source>
</evidence>
<evidence type="ECO:0000256" key="3">
    <source>
        <dbReference type="ARBA" id="ARBA00022475"/>
    </source>
</evidence>
<evidence type="ECO:0000259" key="8">
    <source>
        <dbReference type="PROSITE" id="PS50850"/>
    </source>
</evidence>
<dbReference type="InterPro" id="IPR036259">
    <property type="entry name" value="MFS_trans_sf"/>
</dbReference>
<proteinExistence type="predicted"/>
<dbReference type="Pfam" id="PF05977">
    <property type="entry name" value="MFS_3"/>
    <property type="match status" value="1"/>
</dbReference>
<evidence type="ECO:0000256" key="6">
    <source>
        <dbReference type="ARBA" id="ARBA00023136"/>
    </source>
</evidence>
<evidence type="ECO:0000256" key="7">
    <source>
        <dbReference type="SAM" id="Phobius"/>
    </source>
</evidence>
<name>E2EKN5_STRC4</name>
<feature type="transmembrane region" description="Helical" evidence="7">
    <location>
        <begin position="405"/>
        <end position="424"/>
    </location>
</feature>
<gene>
    <name evidence="9" type="primary">pac3</name>
</gene>
<protein>
    <submittedName>
        <fullName evidence="9">Major facilitator superfamily transporter</fullName>
    </submittedName>
</protein>
<feature type="transmembrane region" description="Helical" evidence="7">
    <location>
        <begin position="312"/>
        <end position="331"/>
    </location>
</feature>
<evidence type="ECO:0000256" key="5">
    <source>
        <dbReference type="ARBA" id="ARBA00022989"/>
    </source>
</evidence>
<feature type="transmembrane region" description="Helical" evidence="7">
    <location>
        <begin position="337"/>
        <end position="356"/>
    </location>
</feature>
<accession>E2EKN5</accession>
<feature type="transmembrane region" description="Helical" evidence="7">
    <location>
        <begin position="376"/>
        <end position="399"/>
    </location>
</feature>
<dbReference type="InterPro" id="IPR020846">
    <property type="entry name" value="MFS_dom"/>
</dbReference>
<dbReference type="InterPro" id="IPR010290">
    <property type="entry name" value="TM_effector"/>
</dbReference>
<dbReference type="CDD" id="cd06173">
    <property type="entry name" value="MFS_MefA_like"/>
    <property type="match status" value="1"/>
</dbReference>
<keyword evidence="6 7" id="KW-0472">Membrane</keyword>
<dbReference type="SUPFAM" id="SSF103473">
    <property type="entry name" value="MFS general substrate transporter"/>
    <property type="match status" value="1"/>
</dbReference>
<organism evidence="9">
    <name type="scientific">Streptomyces coeruleorubidus</name>
    <dbReference type="NCBI Taxonomy" id="116188"/>
    <lineage>
        <taxon>Bacteria</taxon>
        <taxon>Bacillati</taxon>
        <taxon>Actinomycetota</taxon>
        <taxon>Actinomycetes</taxon>
        <taxon>Kitasatosporales</taxon>
        <taxon>Streptomycetaceae</taxon>
        <taxon>Streptomyces</taxon>
    </lineage>
</organism>
<keyword evidence="4 7" id="KW-0812">Transmembrane</keyword>